<comment type="caution">
    <text evidence="1">The sequence shown here is derived from an EMBL/GenBank/DDBJ whole genome shotgun (WGS) entry which is preliminary data.</text>
</comment>
<dbReference type="Proteomes" id="UP001418222">
    <property type="component" value="Unassembled WGS sequence"/>
</dbReference>
<evidence type="ECO:0000313" key="2">
    <source>
        <dbReference type="Proteomes" id="UP001418222"/>
    </source>
</evidence>
<evidence type="ECO:0000313" key="1">
    <source>
        <dbReference type="EMBL" id="KAK8936913.1"/>
    </source>
</evidence>
<organism evidence="1 2">
    <name type="scientific">Platanthera zijinensis</name>
    <dbReference type="NCBI Taxonomy" id="2320716"/>
    <lineage>
        <taxon>Eukaryota</taxon>
        <taxon>Viridiplantae</taxon>
        <taxon>Streptophyta</taxon>
        <taxon>Embryophyta</taxon>
        <taxon>Tracheophyta</taxon>
        <taxon>Spermatophyta</taxon>
        <taxon>Magnoliopsida</taxon>
        <taxon>Liliopsida</taxon>
        <taxon>Asparagales</taxon>
        <taxon>Orchidaceae</taxon>
        <taxon>Orchidoideae</taxon>
        <taxon>Orchideae</taxon>
        <taxon>Orchidinae</taxon>
        <taxon>Platanthera</taxon>
    </lineage>
</organism>
<proteinExistence type="predicted"/>
<dbReference type="EMBL" id="JBBWWQ010000010">
    <property type="protein sequence ID" value="KAK8936913.1"/>
    <property type="molecule type" value="Genomic_DNA"/>
</dbReference>
<protein>
    <recommendedName>
        <fullName evidence="3">OTU domain-containing protein</fullName>
    </recommendedName>
</protein>
<dbReference type="AlphaFoldDB" id="A0AAP0G4U3"/>
<gene>
    <name evidence="1" type="ORF">KSP39_PZI012213</name>
</gene>
<reference evidence="1 2" key="1">
    <citation type="journal article" date="2022" name="Nat. Plants">
        <title>Genomes of leafy and leafless Platanthera orchids illuminate the evolution of mycoheterotrophy.</title>
        <authorList>
            <person name="Li M.H."/>
            <person name="Liu K.W."/>
            <person name="Li Z."/>
            <person name="Lu H.C."/>
            <person name="Ye Q.L."/>
            <person name="Zhang D."/>
            <person name="Wang J.Y."/>
            <person name="Li Y.F."/>
            <person name="Zhong Z.M."/>
            <person name="Liu X."/>
            <person name="Yu X."/>
            <person name="Liu D.K."/>
            <person name="Tu X.D."/>
            <person name="Liu B."/>
            <person name="Hao Y."/>
            <person name="Liao X.Y."/>
            <person name="Jiang Y.T."/>
            <person name="Sun W.H."/>
            <person name="Chen J."/>
            <person name="Chen Y.Q."/>
            <person name="Ai Y."/>
            <person name="Zhai J.W."/>
            <person name="Wu S.S."/>
            <person name="Zhou Z."/>
            <person name="Hsiao Y.Y."/>
            <person name="Wu W.L."/>
            <person name="Chen Y.Y."/>
            <person name="Lin Y.F."/>
            <person name="Hsu J.L."/>
            <person name="Li C.Y."/>
            <person name="Wang Z.W."/>
            <person name="Zhao X."/>
            <person name="Zhong W.Y."/>
            <person name="Ma X.K."/>
            <person name="Ma L."/>
            <person name="Huang J."/>
            <person name="Chen G.Z."/>
            <person name="Huang M.Z."/>
            <person name="Huang L."/>
            <person name="Peng D.H."/>
            <person name="Luo Y.B."/>
            <person name="Zou S.Q."/>
            <person name="Chen S.P."/>
            <person name="Lan S."/>
            <person name="Tsai W.C."/>
            <person name="Van de Peer Y."/>
            <person name="Liu Z.J."/>
        </authorList>
    </citation>
    <scope>NUCLEOTIDE SEQUENCE [LARGE SCALE GENOMIC DNA]</scope>
    <source>
        <strain evidence="1">Lor287</strain>
    </source>
</reference>
<keyword evidence="2" id="KW-1185">Reference proteome</keyword>
<sequence>MQSNTTPKKAKWAISESIKFVDKVRLKFAPYWSAHIVDTFDVLGDGHCGYRIISQALNVIVGWAQVRVDLQWKLENRSVLYGLIFGRQRYEELLLFVQYTKTLASFSKWMTMSDMRLIISSFYNIALVH</sequence>
<name>A0AAP0G4U3_9ASPA</name>
<evidence type="ECO:0008006" key="3">
    <source>
        <dbReference type="Google" id="ProtNLM"/>
    </source>
</evidence>
<accession>A0AAP0G4U3</accession>